<evidence type="ECO:0000256" key="3">
    <source>
        <dbReference type="ARBA" id="ARBA00022676"/>
    </source>
</evidence>
<keyword evidence="4" id="KW-0808">Transferase</keyword>
<protein>
    <submittedName>
        <fullName evidence="10">Glycosyltransferase family 39 protein</fullName>
    </submittedName>
</protein>
<comment type="subcellular location">
    <subcellularLocation>
        <location evidence="1">Cell membrane</location>
        <topology evidence="1">Multi-pass membrane protein</topology>
    </subcellularLocation>
</comment>
<keyword evidence="7 8" id="KW-0472">Membrane</keyword>
<evidence type="ECO:0000256" key="4">
    <source>
        <dbReference type="ARBA" id="ARBA00022679"/>
    </source>
</evidence>
<keyword evidence="2" id="KW-1003">Cell membrane</keyword>
<evidence type="ECO:0000256" key="1">
    <source>
        <dbReference type="ARBA" id="ARBA00004651"/>
    </source>
</evidence>
<evidence type="ECO:0000256" key="6">
    <source>
        <dbReference type="ARBA" id="ARBA00022989"/>
    </source>
</evidence>
<dbReference type="PANTHER" id="PTHR33908">
    <property type="entry name" value="MANNOSYLTRANSFERASE YKCB-RELATED"/>
    <property type="match status" value="1"/>
</dbReference>
<organism evidence="10 11">
    <name type="scientific">Bdellovibrio svalbardensis</name>
    <dbReference type="NCBI Taxonomy" id="2972972"/>
    <lineage>
        <taxon>Bacteria</taxon>
        <taxon>Pseudomonadati</taxon>
        <taxon>Bdellovibrionota</taxon>
        <taxon>Bdellovibrionia</taxon>
        <taxon>Bdellovibrionales</taxon>
        <taxon>Pseudobdellovibrionaceae</taxon>
        <taxon>Bdellovibrio</taxon>
    </lineage>
</organism>
<keyword evidence="5 8" id="KW-0812">Transmembrane</keyword>
<dbReference type="InterPro" id="IPR038731">
    <property type="entry name" value="RgtA/B/C-like"/>
</dbReference>
<feature type="transmembrane region" description="Helical" evidence="8">
    <location>
        <begin position="224"/>
        <end position="247"/>
    </location>
</feature>
<reference evidence="10" key="1">
    <citation type="submission" date="2022-08" db="EMBL/GenBank/DDBJ databases">
        <title>Novel Bdellovibrio Species Isolated from Svalbard: Designation Bdellovibrio svalbardensis.</title>
        <authorList>
            <person name="Mitchell R.J."/>
            <person name="Choi S.Y."/>
        </authorList>
    </citation>
    <scope>NUCLEOTIDE SEQUENCE</scope>
    <source>
        <strain evidence="10">PAP01</strain>
    </source>
</reference>
<comment type="caution">
    <text evidence="10">The sequence shown here is derived from an EMBL/GenBank/DDBJ whole genome shotgun (WGS) entry which is preliminary data.</text>
</comment>
<feature type="transmembrane region" description="Helical" evidence="8">
    <location>
        <begin position="7"/>
        <end position="26"/>
    </location>
</feature>
<dbReference type="PANTHER" id="PTHR33908:SF11">
    <property type="entry name" value="MEMBRANE PROTEIN"/>
    <property type="match status" value="1"/>
</dbReference>
<evidence type="ECO:0000259" key="9">
    <source>
        <dbReference type="Pfam" id="PF13231"/>
    </source>
</evidence>
<feature type="transmembrane region" description="Helical" evidence="8">
    <location>
        <begin position="259"/>
        <end position="276"/>
    </location>
</feature>
<feature type="transmembrane region" description="Helical" evidence="8">
    <location>
        <begin position="310"/>
        <end position="329"/>
    </location>
</feature>
<keyword evidence="11" id="KW-1185">Reference proteome</keyword>
<evidence type="ECO:0000256" key="8">
    <source>
        <dbReference type="SAM" id="Phobius"/>
    </source>
</evidence>
<accession>A0ABT6DDU4</accession>
<gene>
    <name evidence="10" type="ORF">NWE73_01450</name>
</gene>
<evidence type="ECO:0000313" key="10">
    <source>
        <dbReference type="EMBL" id="MDG0815009.1"/>
    </source>
</evidence>
<feature type="transmembrane region" description="Helical" evidence="8">
    <location>
        <begin position="146"/>
        <end position="172"/>
    </location>
</feature>
<feature type="domain" description="Glycosyltransferase RgtA/B/C/D-like" evidence="9">
    <location>
        <begin position="44"/>
        <end position="202"/>
    </location>
</feature>
<evidence type="ECO:0000256" key="2">
    <source>
        <dbReference type="ARBA" id="ARBA00022475"/>
    </source>
</evidence>
<keyword evidence="3" id="KW-0328">Glycosyltransferase</keyword>
<evidence type="ECO:0000256" key="7">
    <source>
        <dbReference type="ARBA" id="ARBA00023136"/>
    </source>
</evidence>
<evidence type="ECO:0000313" key="11">
    <source>
        <dbReference type="Proteomes" id="UP001152321"/>
    </source>
</evidence>
<evidence type="ECO:0000256" key="5">
    <source>
        <dbReference type="ARBA" id="ARBA00022692"/>
    </source>
</evidence>
<dbReference type="RefSeq" id="WP_277576488.1">
    <property type="nucleotide sequence ID" value="NZ_JANRMI010000001.1"/>
</dbReference>
<dbReference type="EMBL" id="JANRMI010000001">
    <property type="protein sequence ID" value="MDG0815009.1"/>
    <property type="molecule type" value="Genomic_DNA"/>
</dbReference>
<feature type="transmembrane region" description="Helical" evidence="8">
    <location>
        <begin position="65"/>
        <end position="85"/>
    </location>
</feature>
<name>A0ABT6DDU4_9BACT</name>
<proteinExistence type="predicted"/>
<feature type="transmembrane region" description="Helical" evidence="8">
    <location>
        <begin position="184"/>
        <end position="204"/>
    </location>
</feature>
<sequence>MKDLKRIWLISLLVKLVISALIPLSADEAYYWVWSHKLQLSYFDHPPMVAWLFYLGHFLEPFMHAVRWPAVLLGHCTLGFGILLFKDALSLEKIRWWMYLVLFSPLLGFGSLIVTPDLPVVFFWVLSLYLFQEVLEKKNPNSYAALGAALGLGFCAKYHIVLFVPCLLLYFIFEKKWKDIQWKWVPLTILTGLIFCTPVLLWNYQNDFASFTFQLKHGLERDSYKFSWTSSYVLGQILIIFPWVLWAALKAKLPEKLRYLYYFAWFPLVFFFLTSFRALVEANWPIIALPAVCVLAACHPQIQKWLRYYVAFWSVIIVVVLTSLFVPAIRNTNSKISEPYDFQKLSSIAHEYSPLYAASYQMAASLWYFSKVPVYKLQGISRFDFFDTLKEANPAGNRFYLVKRETNGLPEWVSQQQWTHREIKKISPDFVLLEFTRQ</sequence>
<feature type="transmembrane region" description="Helical" evidence="8">
    <location>
        <begin position="97"/>
        <end position="126"/>
    </location>
</feature>
<dbReference type="Proteomes" id="UP001152321">
    <property type="component" value="Unassembled WGS sequence"/>
</dbReference>
<keyword evidence="6 8" id="KW-1133">Transmembrane helix</keyword>
<dbReference type="Pfam" id="PF13231">
    <property type="entry name" value="PMT_2"/>
    <property type="match status" value="1"/>
</dbReference>
<dbReference type="InterPro" id="IPR050297">
    <property type="entry name" value="LipidA_mod_glycosyltrf_83"/>
</dbReference>